<reference evidence="3 4" key="1">
    <citation type="submission" date="2019-07" db="EMBL/GenBank/DDBJ databases">
        <title>Whole genome shotgun sequence of Alkalibacillus haloalkaliphilus NBRC 103110.</title>
        <authorList>
            <person name="Hosoyama A."/>
            <person name="Uohara A."/>
            <person name="Ohji S."/>
            <person name="Ichikawa N."/>
        </authorList>
    </citation>
    <scope>NUCLEOTIDE SEQUENCE [LARGE SCALE GENOMIC DNA]</scope>
    <source>
        <strain evidence="3 4">NBRC 103110</strain>
    </source>
</reference>
<dbReference type="GO" id="GO:0016787">
    <property type="term" value="F:hydrolase activity"/>
    <property type="evidence" value="ECO:0007669"/>
    <property type="project" value="UniProtKB-KW"/>
</dbReference>
<evidence type="ECO:0000313" key="3">
    <source>
        <dbReference type="EMBL" id="GEN46586.1"/>
    </source>
</evidence>
<proteinExistence type="inferred from homology"/>
<dbReference type="InterPro" id="IPR003010">
    <property type="entry name" value="C-N_Hydrolase"/>
</dbReference>
<sequence>MKFSLCQMDIVPGDPEANRKRVQSWVESIVKEEKPDTIVLPEMWTTAYTLPQLEEIADHDGEPSRTFLQQLAQKHDVNLIAGSVANKKDDGIYNTAIVIDRKGNAVYEYDKAHLVPMLDEPKYMQGGKKRPEVFELEGLKIGLIICYDLRFPEIIRPLALDEAQALFIVAEWPEARANHWEHLQIARAIENQMYVLSANRIGSYNNVEFSGRSMVVNPWGDVLEKGSQHKEEVITTTLDLEKVKQVRKDVPIFESRVPHLYD</sequence>
<protein>
    <submittedName>
        <fullName evidence="3">Hydrolase</fullName>
    </submittedName>
</protein>
<dbReference type="EMBL" id="BJYA01000016">
    <property type="protein sequence ID" value="GEN46586.1"/>
    <property type="molecule type" value="Genomic_DNA"/>
</dbReference>
<keyword evidence="3" id="KW-0378">Hydrolase</keyword>
<name>A0A511W663_9BACI</name>
<accession>A0A511W663</accession>
<evidence type="ECO:0000313" key="4">
    <source>
        <dbReference type="Proteomes" id="UP000321440"/>
    </source>
</evidence>
<comment type="caution">
    <text evidence="3">The sequence shown here is derived from an EMBL/GenBank/DDBJ whole genome shotgun (WGS) entry which is preliminary data.</text>
</comment>
<evidence type="ECO:0000256" key="1">
    <source>
        <dbReference type="ARBA" id="ARBA00010613"/>
    </source>
</evidence>
<dbReference type="PROSITE" id="PS50263">
    <property type="entry name" value="CN_HYDROLASE"/>
    <property type="match status" value="1"/>
</dbReference>
<dbReference type="SUPFAM" id="SSF56317">
    <property type="entry name" value="Carbon-nitrogen hydrolase"/>
    <property type="match status" value="1"/>
</dbReference>
<dbReference type="Pfam" id="PF00795">
    <property type="entry name" value="CN_hydrolase"/>
    <property type="match status" value="1"/>
</dbReference>
<dbReference type="Gene3D" id="3.60.110.10">
    <property type="entry name" value="Carbon-nitrogen hydrolase"/>
    <property type="match status" value="1"/>
</dbReference>
<dbReference type="PANTHER" id="PTHR23088">
    <property type="entry name" value="NITRILASE-RELATED"/>
    <property type="match status" value="1"/>
</dbReference>
<comment type="similarity">
    <text evidence="1">Belongs to the carbon-nitrogen hydrolase superfamily. NIT1/NIT2 family.</text>
</comment>
<gene>
    <name evidence="3" type="ORF">AHA02nite_23620</name>
</gene>
<dbReference type="RefSeq" id="WP_246118854.1">
    <property type="nucleotide sequence ID" value="NZ_BJYA01000016.1"/>
</dbReference>
<evidence type="ECO:0000259" key="2">
    <source>
        <dbReference type="PROSITE" id="PS50263"/>
    </source>
</evidence>
<organism evidence="3 4">
    <name type="scientific">Alkalibacillus haloalkaliphilus</name>
    <dbReference type="NCBI Taxonomy" id="94136"/>
    <lineage>
        <taxon>Bacteria</taxon>
        <taxon>Bacillati</taxon>
        <taxon>Bacillota</taxon>
        <taxon>Bacilli</taxon>
        <taxon>Bacillales</taxon>
        <taxon>Bacillaceae</taxon>
        <taxon>Alkalibacillus</taxon>
    </lineage>
</organism>
<dbReference type="InterPro" id="IPR036526">
    <property type="entry name" value="C-N_Hydrolase_sf"/>
</dbReference>
<dbReference type="CDD" id="cd07583">
    <property type="entry name" value="nitrilase_5"/>
    <property type="match status" value="1"/>
</dbReference>
<keyword evidence="4" id="KW-1185">Reference proteome</keyword>
<feature type="domain" description="CN hydrolase" evidence="2">
    <location>
        <begin position="1"/>
        <end position="240"/>
    </location>
</feature>
<dbReference type="Proteomes" id="UP000321440">
    <property type="component" value="Unassembled WGS sequence"/>
</dbReference>
<dbReference type="AlphaFoldDB" id="A0A511W663"/>
<dbReference type="PANTHER" id="PTHR23088:SF27">
    <property type="entry name" value="DEAMINATED GLUTATHIONE AMIDASE"/>
    <property type="match status" value="1"/>
</dbReference>